<evidence type="ECO:0000256" key="6">
    <source>
        <dbReference type="ARBA" id="ARBA00023136"/>
    </source>
</evidence>
<dbReference type="InterPro" id="IPR050366">
    <property type="entry name" value="BP-dependent_transpt_permease"/>
</dbReference>
<dbReference type="InterPro" id="IPR035906">
    <property type="entry name" value="MetI-like_sf"/>
</dbReference>
<dbReference type="Gene3D" id="1.10.3720.10">
    <property type="entry name" value="MetI-like"/>
    <property type="match status" value="1"/>
</dbReference>
<dbReference type="Pfam" id="PF12911">
    <property type="entry name" value="OppC_N"/>
    <property type="match status" value="1"/>
</dbReference>
<dbReference type="STRING" id="228230.RMCC_1580"/>
<dbReference type="AlphaFoldDB" id="A0A100WAQ0"/>
<protein>
    <submittedName>
        <fullName evidence="9">Oligopeptide ABC transporter permease</fullName>
    </submittedName>
</protein>
<keyword evidence="3" id="KW-1003">Cell membrane</keyword>
<dbReference type="PANTHER" id="PTHR43386">
    <property type="entry name" value="OLIGOPEPTIDE TRANSPORT SYSTEM PERMEASE PROTEIN APPC"/>
    <property type="match status" value="1"/>
</dbReference>
<keyword evidence="10" id="KW-1185">Reference proteome</keyword>
<feature type="transmembrane region" description="Helical" evidence="7">
    <location>
        <begin position="232"/>
        <end position="258"/>
    </location>
</feature>
<dbReference type="PROSITE" id="PS50928">
    <property type="entry name" value="ABC_TM1"/>
    <property type="match status" value="1"/>
</dbReference>
<dbReference type="InterPro" id="IPR000515">
    <property type="entry name" value="MetI-like"/>
</dbReference>
<comment type="caution">
    <text evidence="9">The sequence shown here is derived from an EMBL/GenBank/DDBJ whole genome shotgun (WGS) entry which is preliminary data.</text>
</comment>
<dbReference type="RefSeq" id="WP_062655891.1">
    <property type="nucleotide sequence ID" value="NZ_BCSY01000035.1"/>
</dbReference>
<feature type="transmembrane region" description="Helical" evidence="7">
    <location>
        <begin position="278"/>
        <end position="301"/>
    </location>
</feature>
<dbReference type="Pfam" id="PF00528">
    <property type="entry name" value="BPD_transp_1"/>
    <property type="match status" value="1"/>
</dbReference>
<dbReference type="GO" id="GO:0005886">
    <property type="term" value="C:plasma membrane"/>
    <property type="evidence" value="ECO:0007669"/>
    <property type="project" value="UniProtKB-SubCell"/>
</dbReference>
<dbReference type="OrthoDB" id="9812701at2"/>
<dbReference type="EMBL" id="BCSY01000035">
    <property type="protein sequence ID" value="GAS94614.1"/>
    <property type="molecule type" value="Genomic_DNA"/>
</dbReference>
<dbReference type="GO" id="GO:0055085">
    <property type="term" value="P:transmembrane transport"/>
    <property type="evidence" value="ECO:0007669"/>
    <property type="project" value="InterPro"/>
</dbReference>
<evidence type="ECO:0000256" key="3">
    <source>
        <dbReference type="ARBA" id="ARBA00022475"/>
    </source>
</evidence>
<dbReference type="CDD" id="cd06261">
    <property type="entry name" value="TM_PBP2"/>
    <property type="match status" value="1"/>
</dbReference>
<evidence type="ECO:0000256" key="5">
    <source>
        <dbReference type="ARBA" id="ARBA00022989"/>
    </source>
</evidence>
<evidence type="ECO:0000256" key="4">
    <source>
        <dbReference type="ARBA" id="ARBA00022692"/>
    </source>
</evidence>
<name>A0A100WAQ0_MYCCR</name>
<accession>A0A100WAQ0</accession>
<proteinExistence type="inferred from homology"/>
<keyword evidence="5 7" id="KW-1133">Transmembrane helix</keyword>
<feature type="domain" description="ABC transmembrane type-1" evidence="8">
    <location>
        <begin position="111"/>
        <end position="301"/>
    </location>
</feature>
<evidence type="ECO:0000313" key="10">
    <source>
        <dbReference type="Proteomes" id="UP000069443"/>
    </source>
</evidence>
<evidence type="ECO:0000259" key="8">
    <source>
        <dbReference type="PROSITE" id="PS50928"/>
    </source>
</evidence>
<feature type="transmembrane region" description="Helical" evidence="7">
    <location>
        <begin position="177"/>
        <end position="194"/>
    </location>
</feature>
<evidence type="ECO:0000256" key="2">
    <source>
        <dbReference type="ARBA" id="ARBA00022448"/>
    </source>
</evidence>
<reference evidence="10" key="1">
    <citation type="journal article" date="2016" name="Genome Announc.">
        <title>Draft Genome Sequences of Five Rapidly Growing Mycobacterium Species, M. thermoresistibile, M. fortuitum subsp. acetamidolyticum, M. canariasense, M. brisbanense, and M. novocastrense.</title>
        <authorList>
            <person name="Katahira K."/>
            <person name="Ogura Y."/>
            <person name="Gotoh Y."/>
            <person name="Hayashi T."/>
        </authorList>
    </citation>
    <scope>NUCLEOTIDE SEQUENCE [LARGE SCALE GENOMIC DNA]</scope>
    <source>
        <strain evidence="10">JCM15298</strain>
    </source>
</reference>
<dbReference type="PANTHER" id="PTHR43386:SF25">
    <property type="entry name" value="PEPTIDE ABC TRANSPORTER PERMEASE PROTEIN"/>
    <property type="match status" value="1"/>
</dbReference>
<keyword evidence="6 7" id="KW-0472">Membrane</keyword>
<dbReference type="Proteomes" id="UP000069443">
    <property type="component" value="Unassembled WGS sequence"/>
</dbReference>
<feature type="transmembrane region" description="Helical" evidence="7">
    <location>
        <begin position="115"/>
        <end position="138"/>
    </location>
</feature>
<comment type="similarity">
    <text evidence="7">Belongs to the binding-protein-dependent transport system permease family.</text>
</comment>
<dbReference type="InterPro" id="IPR025966">
    <property type="entry name" value="OppC_N"/>
</dbReference>
<gene>
    <name evidence="9" type="ORF">RMCC_1580</name>
</gene>
<reference evidence="10" key="2">
    <citation type="submission" date="2016-02" db="EMBL/GenBank/DDBJ databases">
        <title>Draft genome sequence of five rapidly growing Mycobacterium species.</title>
        <authorList>
            <person name="Katahira K."/>
            <person name="Gotou Y."/>
            <person name="Iida K."/>
            <person name="Ogura Y."/>
            <person name="Hayashi T."/>
        </authorList>
    </citation>
    <scope>NUCLEOTIDE SEQUENCE [LARGE SCALE GENOMIC DNA]</scope>
    <source>
        <strain evidence="10">JCM15298</strain>
    </source>
</reference>
<comment type="subcellular location">
    <subcellularLocation>
        <location evidence="1 7">Cell membrane</location>
        <topology evidence="1 7">Multi-pass membrane protein</topology>
    </subcellularLocation>
</comment>
<evidence type="ECO:0000256" key="1">
    <source>
        <dbReference type="ARBA" id="ARBA00004651"/>
    </source>
</evidence>
<evidence type="ECO:0000256" key="7">
    <source>
        <dbReference type="RuleBase" id="RU363032"/>
    </source>
</evidence>
<feature type="transmembrane region" description="Helical" evidence="7">
    <location>
        <begin position="49"/>
        <end position="70"/>
    </location>
</feature>
<sequence>MSALAEAVGAGRPLIGTRRRPAGGQIPARAEAPKPQWRLAVRAFSRDKMAVLSLVVLVVVTLAAIFAPLLTPYSPVAGDPVNRLAGVGTEGHLLGLDGQGRDIWTRLLYGGRNSLTVAVVPVLVVFPLALLIGLFAGYRRSRAGEVLMRVLDVLFAFPLVLLAIALSAVLGAGLGNVMLAIGITLVPYMARVAYTATVQEASKDYVEAARAYGANPLLLMFRELMPNVVVQLMVYATTLCGLMIVVASGLSFLGVGVIPPTPDWGIMTADGKNVLLEGIYHVATIPGLLILVVSLAFSLIGDGVRDALDPRKQTN</sequence>
<organism evidence="9 10">
    <name type="scientific">Mycolicibacterium canariasense</name>
    <name type="common">Mycobacterium canariasense</name>
    <dbReference type="NCBI Taxonomy" id="228230"/>
    <lineage>
        <taxon>Bacteria</taxon>
        <taxon>Bacillati</taxon>
        <taxon>Actinomycetota</taxon>
        <taxon>Actinomycetes</taxon>
        <taxon>Mycobacteriales</taxon>
        <taxon>Mycobacteriaceae</taxon>
        <taxon>Mycolicibacterium</taxon>
    </lineage>
</organism>
<dbReference type="SUPFAM" id="SSF161098">
    <property type="entry name" value="MetI-like"/>
    <property type="match status" value="1"/>
</dbReference>
<keyword evidence="4 7" id="KW-0812">Transmembrane</keyword>
<evidence type="ECO:0000313" key="9">
    <source>
        <dbReference type="EMBL" id="GAS94614.1"/>
    </source>
</evidence>
<keyword evidence="2 7" id="KW-0813">Transport</keyword>
<feature type="transmembrane region" description="Helical" evidence="7">
    <location>
        <begin position="150"/>
        <end position="171"/>
    </location>
</feature>